<reference evidence="2 3" key="1">
    <citation type="submission" date="2017-03" db="EMBL/GenBank/DDBJ databases">
        <title>Draft genome sequence of Streptomyces scabrisporus NF3, endophyte isolated from Amphipterygium adstringens.</title>
        <authorList>
            <person name="Vazquez M."/>
            <person name="Ceapa C.D."/>
            <person name="Rodriguez Luna D."/>
            <person name="Sanchez Esquivel S."/>
        </authorList>
    </citation>
    <scope>NUCLEOTIDE SEQUENCE [LARGE SCALE GENOMIC DNA]</scope>
    <source>
        <strain evidence="2 3">NF3</strain>
    </source>
</reference>
<dbReference type="InterPro" id="IPR026467">
    <property type="entry name" value="Ser/Gly_Cys_C_dom"/>
</dbReference>
<dbReference type="RefSeq" id="WP_078974872.1">
    <property type="nucleotide sequence ID" value="NZ_MWQN01000001.1"/>
</dbReference>
<keyword evidence="1" id="KW-0472">Membrane</keyword>
<keyword evidence="3" id="KW-1185">Reference proteome</keyword>
<evidence type="ECO:0000313" key="3">
    <source>
        <dbReference type="Proteomes" id="UP000190037"/>
    </source>
</evidence>
<comment type="caution">
    <text evidence="2">The sequence shown here is derived from an EMBL/GenBank/DDBJ whole genome shotgun (WGS) entry which is preliminary data.</text>
</comment>
<dbReference type="NCBIfam" id="TIGR04222">
    <property type="entry name" value="near_uncomplex"/>
    <property type="match status" value="1"/>
</dbReference>
<name>A0A1T3NV26_9ACTN</name>
<sequence length="291" mass="29712">MNPWLPPLAYSAWTALVLGVAIGSARRGGRRADRARLAELDAAEYAFVGGGAARAADVSILALLGAGALHLNRDGQVVAARAPAADAAGDAPLRILDREYGGLPLRDLRTRVAAAPEIQGIGADLFAAGLIARPDAGPRRLPRWALFATLPLGPATAIAGFVRADDATSGALPWVGLLLAVIGSQACVAGLLLLGVFGERVVPTAPTMRRLIRLRRDETAVAALGADGLGTVALWGLDRFPDPVVKEIFRRNAPTPAGRPPQSAWCGGASCASPQGARAGSCGGTADGCGT</sequence>
<keyword evidence="1" id="KW-0812">Transmembrane</keyword>
<accession>A0A1T3NV26</accession>
<feature type="transmembrane region" description="Helical" evidence="1">
    <location>
        <begin position="174"/>
        <end position="198"/>
    </location>
</feature>
<evidence type="ECO:0000313" key="2">
    <source>
        <dbReference type="EMBL" id="OPC80615.1"/>
    </source>
</evidence>
<organism evidence="2 3">
    <name type="scientific">Embleya scabrispora</name>
    <dbReference type="NCBI Taxonomy" id="159449"/>
    <lineage>
        <taxon>Bacteria</taxon>
        <taxon>Bacillati</taxon>
        <taxon>Actinomycetota</taxon>
        <taxon>Actinomycetes</taxon>
        <taxon>Kitasatosporales</taxon>
        <taxon>Streptomycetaceae</taxon>
        <taxon>Embleya</taxon>
    </lineage>
</organism>
<evidence type="ECO:0008006" key="4">
    <source>
        <dbReference type="Google" id="ProtNLM"/>
    </source>
</evidence>
<dbReference type="OrthoDB" id="4350262at2"/>
<dbReference type="Proteomes" id="UP000190037">
    <property type="component" value="Unassembled WGS sequence"/>
</dbReference>
<evidence type="ECO:0000256" key="1">
    <source>
        <dbReference type="SAM" id="Phobius"/>
    </source>
</evidence>
<dbReference type="EMBL" id="MWQN01000001">
    <property type="protein sequence ID" value="OPC80615.1"/>
    <property type="molecule type" value="Genomic_DNA"/>
</dbReference>
<feature type="transmembrane region" description="Helical" evidence="1">
    <location>
        <begin position="144"/>
        <end position="162"/>
    </location>
</feature>
<keyword evidence="1" id="KW-1133">Transmembrane helix</keyword>
<dbReference type="AlphaFoldDB" id="A0A1T3NV26"/>
<protein>
    <recommendedName>
        <fullName evidence="4">TIGR04222 domain-containing membrane protein</fullName>
    </recommendedName>
</protein>
<proteinExistence type="predicted"/>
<gene>
    <name evidence="2" type="ORF">B4N89_06265</name>
</gene>
<feature type="transmembrane region" description="Helical" evidence="1">
    <location>
        <begin position="6"/>
        <end position="25"/>
    </location>
</feature>